<dbReference type="AlphaFoldDB" id="A0A930Y6E9"/>
<dbReference type="EMBL" id="JADIVZ010000004">
    <property type="protein sequence ID" value="MBF4162275.1"/>
    <property type="molecule type" value="Genomic_DNA"/>
</dbReference>
<dbReference type="Pfam" id="PF11248">
    <property type="entry name" value="DUF3046"/>
    <property type="match status" value="1"/>
</dbReference>
<name>A0A930Y6E9_9ACTN</name>
<gene>
    <name evidence="1" type="ORF">ISG29_11290</name>
</gene>
<dbReference type="Proteomes" id="UP000656804">
    <property type="component" value="Unassembled WGS sequence"/>
</dbReference>
<keyword evidence="2" id="KW-1185">Reference proteome</keyword>
<organism evidence="1 2">
    <name type="scientific">Nocardioides acrostichi</name>
    <dbReference type="NCBI Taxonomy" id="2784339"/>
    <lineage>
        <taxon>Bacteria</taxon>
        <taxon>Bacillati</taxon>
        <taxon>Actinomycetota</taxon>
        <taxon>Actinomycetes</taxon>
        <taxon>Propionibacteriales</taxon>
        <taxon>Nocardioidaceae</taxon>
        <taxon>Nocardioides</taxon>
    </lineage>
</organism>
<evidence type="ECO:0000313" key="1">
    <source>
        <dbReference type="EMBL" id="MBF4162275.1"/>
    </source>
</evidence>
<comment type="caution">
    <text evidence="1">The sequence shown here is derived from an EMBL/GenBank/DDBJ whole genome shotgun (WGS) entry which is preliminary data.</text>
</comment>
<accession>A0A930Y6E9</accession>
<proteinExistence type="predicted"/>
<dbReference type="InterPro" id="IPR021408">
    <property type="entry name" value="DUF3046"/>
</dbReference>
<protein>
    <submittedName>
        <fullName evidence="1">DUF3046 domain-containing protein</fullName>
    </submittedName>
</protein>
<reference evidence="1" key="1">
    <citation type="submission" date="2020-11" db="EMBL/GenBank/DDBJ databases">
        <title>Nocardioides sp. CBS4Y-1, whole genome shotgun sequence.</title>
        <authorList>
            <person name="Tuo L."/>
        </authorList>
    </citation>
    <scope>NUCLEOTIDE SEQUENCE</scope>
    <source>
        <strain evidence="1">CBS4Y-1</strain>
    </source>
</reference>
<sequence length="64" mass="7241">MRHTEFWDRMDTALGRASSRSWAGLTVLGDLDGRTVDEALAAGVPPKEVWAAVWRFLDLPRVMR</sequence>
<dbReference type="RefSeq" id="WP_194503506.1">
    <property type="nucleotide sequence ID" value="NZ_JADIVZ010000004.1"/>
</dbReference>
<evidence type="ECO:0000313" key="2">
    <source>
        <dbReference type="Proteomes" id="UP000656804"/>
    </source>
</evidence>